<evidence type="ECO:0000313" key="3">
    <source>
        <dbReference type="EMBL" id="CAB4612519.1"/>
    </source>
</evidence>
<evidence type="ECO:0000256" key="1">
    <source>
        <dbReference type="SAM" id="Phobius"/>
    </source>
</evidence>
<dbReference type="AlphaFoldDB" id="A0A6J6HL02"/>
<feature type="domain" description="TadE-like" evidence="2">
    <location>
        <begin position="6"/>
        <end position="48"/>
    </location>
</feature>
<evidence type="ECO:0000259" key="2">
    <source>
        <dbReference type="Pfam" id="PF07811"/>
    </source>
</evidence>
<feature type="transmembrane region" description="Helical" evidence="1">
    <location>
        <begin position="12"/>
        <end position="30"/>
    </location>
</feature>
<proteinExistence type="predicted"/>
<keyword evidence="1" id="KW-0812">Transmembrane</keyword>
<gene>
    <name evidence="3" type="ORF">UFOPK1874_00523</name>
</gene>
<keyword evidence="1" id="KW-1133">Transmembrane helix</keyword>
<accession>A0A6J6HL02</accession>
<keyword evidence="1" id="KW-0472">Membrane</keyword>
<sequence>MNRQRGSMAVEIVILTPVFVLLLVFIAYVTRVTMAQHELLRAADTAARTASQAQMNSMSHRGAEVAYQSMRENGSHCVSFQVQVNRRSVEGIMQVEVTTQCRVNVLGLSLLGIRSPVLKATSTEVIDVYRHP</sequence>
<dbReference type="EMBL" id="CAEZUX010000041">
    <property type="protein sequence ID" value="CAB4612519.1"/>
    <property type="molecule type" value="Genomic_DNA"/>
</dbReference>
<dbReference type="Pfam" id="PF07811">
    <property type="entry name" value="TadE"/>
    <property type="match status" value="1"/>
</dbReference>
<dbReference type="InterPro" id="IPR012495">
    <property type="entry name" value="TadE-like_dom"/>
</dbReference>
<organism evidence="3">
    <name type="scientific">freshwater metagenome</name>
    <dbReference type="NCBI Taxonomy" id="449393"/>
    <lineage>
        <taxon>unclassified sequences</taxon>
        <taxon>metagenomes</taxon>
        <taxon>ecological metagenomes</taxon>
    </lineage>
</organism>
<name>A0A6J6HL02_9ZZZZ</name>
<reference evidence="3" key="1">
    <citation type="submission" date="2020-05" db="EMBL/GenBank/DDBJ databases">
        <authorList>
            <person name="Chiriac C."/>
            <person name="Salcher M."/>
            <person name="Ghai R."/>
            <person name="Kavagutti S V."/>
        </authorList>
    </citation>
    <scope>NUCLEOTIDE SEQUENCE</scope>
</reference>
<protein>
    <submittedName>
        <fullName evidence="3">Unannotated protein</fullName>
    </submittedName>
</protein>